<protein>
    <submittedName>
        <fullName evidence="3">Terminase large subunit</fullName>
    </submittedName>
</protein>
<dbReference type="PANTHER" id="PTHR41287">
    <property type="match status" value="1"/>
</dbReference>
<reference evidence="3 4" key="1">
    <citation type="submission" date="2018-06" db="EMBL/GenBank/DDBJ databases">
        <title>Carbapenemase-producing Enterobacteriaceae present in wastewater treatment plant effluent and nearby surface waters in the US.</title>
        <authorList>
            <person name="Mathys D.A."/>
            <person name="Mollenkopf D.F."/>
            <person name="Feicht S.M."/>
            <person name="Adams R.J."/>
            <person name="Albers A.L."/>
            <person name="Stuever D.M."/>
            <person name="Daniels J.B."/>
            <person name="Wittum T.E."/>
        </authorList>
    </citation>
    <scope>NUCLEOTIDE SEQUENCE [LARGE SCALE GENOMIC DNA]</scope>
    <source>
        <strain evidence="3 4">GEO_47_Down_B</strain>
    </source>
</reference>
<accession>A0A443VM23</accession>
<dbReference type="InterPro" id="IPR005021">
    <property type="entry name" value="Terminase_largesu-like"/>
</dbReference>
<organism evidence="3 4">
    <name type="scientific">Raoultella planticola</name>
    <name type="common">Klebsiella planticola</name>
    <dbReference type="NCBI Taxonomy" id="575"/>
    <lineage>
        <taxon>Bacteria</taxon>
        <taxon>Pseudomonadati</taxon>
        <taxon>Pseudomonadota</taxon>
        <taxon>Gammaproteobacteria</taxon>
        <taxon>Enterobacterales</taxon>
        <taxon>Enterobacteriaceae</taxon>
        <taxon>Klebsiella/Raoultella group</taxon>
        <taxon>Raoultella</taxon>
    </lineage>
</organism>
<dbReference type="AlphaFoldDB" id="A0A443VM23"/>
<dbReference type="Gene3D" id="3.40.50.300">
    <property type="entry name" value="P-loop containing nucleotide triphosphate hydrolases"/>
    <property type="match status" value="1"/>
</dbReference>
<dbReference type="InterPro" id="IPR027417">
    <property type="entry name" value="P-loop_NTPase"/>
</dbReference>
<name>A0A443VM23_RAOPL</name>
<comment type="caution">
    <text evidence="3">The sequence shown here is derived from an EMBL/GenBank/DDBJ whole genome shotgun (WGS) entry which is preliminary data.</text>
</comment>
<gene>
    <name evidence="3" type="ORF">DN603_14755</name>
</gene>
<dbReference type="EMBL" id="QKOX01000013">
    <property type="protein sequence ID" value="RWT22278.1"/>
    <property type="molecule type" value="Genomic_DNA"/>
</dbReference>
<dbReference type="Proteomes" id="UP000288843">
    <property type="component" value="Unassembled WGS sequence"/>
</dbReference>
<dbReference type="InterPro" id="IPR046462">
    <property type="entry name" value="TerL_nuclease"/>
</dbReference>
<dbReference type="InterPro" id="IPR046461">
    <property type="entry name" value="TerL_ATPase"/>
</dbReference>
<dbReference type="Pfam" id="PF03354">
    <property type="entry name" value="TerL_ATPase"/>
    <property type="match status" value="1"/>
</dbReference>
<feature type="domain" description="Terminase large subunit-like endonuclease" evidence="2">
    <location>
        <begin position="281"/>
        <end position="560"/>
    </location>
</feature>
<dbReference type="GO" id="GO:0004519">
    <property type="term" value="F:endonuclease activity"/>
    <property type="evidence" value="ECO:0007669"/>
    <property type="project" value="InterPro"/>
</dbReference>
<dbReference type="PANTHER" id="PTHR41287:SF1">
    <property type="entry name" value="PROTEIN YMFN"/>
    <property type="match status" value="1"/>
</dbReference>
<evidence type="ECO:0000313" key="4">
    <source>
        <dbReference type="Proteomes" id="UP000288843"/>
    </source>
</evidence>
<evidence type="ECO:0000259" key="2">
    <source>
        <dbReference type="Pfam" id="PF20441"/>
    </source>
</evidence>
<feature type="domain" description="Terminase large subunit-like ATPase" evidence="1">
    <location>
        <begin position="112"/>
        <end position="266"/>
    </location>
</feature>
<dbReference type="RefSeq" id="WP_128319875.1">
    <property type="nucleotide sequence ID" value="NZ_QKOX01000013.1"/>
</dbReference>
<sequence length="583" mass="65545">MATVADGFRYAERVVSGDIVAGELVRLACRRFFHDLEHGPGRGVYFDEDRAQHVLDFYNFVPHVKGHLTGKPIELMDWHIFILINLFGFVSPLIDELTSEGVLDDDGDPMFVRRFRTAYDEVARKNAKSTLSSGIGLYMAGADGEGGAEVYSAATTRDQARIVFDDAKRMIKLAPKTLGRLFGSNKLNIHQERIGSKFEPVASDANNLDGLNIHCGIVDELHAHKTRDVWEVLETATGARLQSLIFAITTAGFNKEGICYEQRDYAIKILKNFDNPDPLSIKDDSYFALIYTLDDGDDPFDEANWPKANPGLGVCKRLDDMRRLAKKAKEQVAARVGFFTKHLNIWVQGEKAWMDMARWEKCRDAWEDATSARWSMWLGVDLSNKVDISAAVKVWLAPNGDVYVRSRFWIPEGRLEACSRQQAELYRKWNQAGFLEFTDGDAVDHTVIKEETIEWARGDSLNEFAYDPWSATQFALSIAAEGVPIVEVPQTVKNLSEAMKEVEAKIYAGRFHHDGNPVMTWMMSNVTVKPDKNENIFPNKSTPENKIDGPVGMFIAMSRLLVNGGGEVDFLSTIDPEEDLLLL</sequence>
<proteinExistence type="predicted"/>
<evidence type="ECO:0000313" key="3">
    <source>
        <dbReference type="EMBL" id="RWT22278.1"/>
    </source>
</evidence>
<dbReference type="Pfam" id="PF20441">
    <property type="entry name" value="TerL_nuclease"/>
    <property type="match status" value="1"/>
</dbReference>
<evidence type="ECO:0000259" key="1">
    <source>
        <dbReference type="Pfam" id="PF03354"/>
    </source>
</evidence>